<reference evidence="3 4" key="1">
    <citation type="journal article" date="2015" name="Environ. Microbiol.">
        <title>Metagenome sequence of Elaphomyces granulatus from sporocarp tissue reveals Ascomycota ectomycorrhizal fingerprints of genome expansion and a Proteobacteria-rich microbiome.</title>
        <authorList>
            <person name="Quandt C.A."/>
            <person name="Kohler A."/>
            <person name="Hesse C.N."/>
            <person name="Sharpton T.J."/>
            <person name="Martin F."/>
            <person name="Spatafora J.W."/>
        </authorList>
    </citation>
    <scope>NUCLEOTIDE SEQUENCE [LARGE SCALE GENOMIC DNA]</scope>
    <source>
        <strain evidence="3 4">OSC145934</strain>
    </source>
</reference>
<gene>
    <name evidence="3" type="ORF">Egran_04138</name>
</gene>
<dbReference type="GO" id="GO:0005737">
    <property type="term" value="C:cytoplasm"/>
    <property type="evidence" value="ECO:0007669"/>
    <property type="project" value="TreeGrafter"/>
</dbReference>
<comment type="caution">
    <text evidence="3">The sequence shown here is derived from an EMBL/GenBank/DDBJ whole genome shotgun (WGS) entry which is preliminary data.</text>
</comment>
<dbReference type="AlphaFoldDB" id="A0A232LVE0"/>
<dbReference type="InterPro" id="IPR050593">
    <property type="entry name" value="LovG"/>
</dbReference>
<dbReference type="InterPro" id="IPR029058">
    <property type="entry name" value="AB_hydrolase_fold"/>
</dbReference>
<evidence type="ECO:0000256" key="1">
    <source>
        <dbReference type="ARBA" id="ARBA00022801"/>
    </source>
</evidence>
<dbReference type="Proteomes" id="UP000243515">
    <property type="component" value="Unassembled WGS sequence"/>
</dbReference>
<dbReference type="Gene3D" id="3.40.50.1820">
    <property type="entry name" value="alpha/beta hydrolase"/>
    <property type="match status" value="1"/>
</dbReference>
<dbReference type="PANTHER" id="PTHR48070:SF6">
    <property type="entry name" value="ESTERASE OVCA2"/>
    <property type="match status" value="1"/>
</dbReference>
<protein>
    <recommendedName>
        <fullName evidence="2">Serine hydrolase domain-containing protein</fullName>
    </recommendedName>
</protein>
<keyword evidence="4" id="KW-1185">Reference proteome</keyword>
<evidence type="ECO:0000313" key="4">
    <source>
        <dbReference type="Proteomes" id="UP000243515"/>
    </source>
</evidence>
<dbReference type="SUPFAM" id="SSF53474">
    <property type="entry name" value="alpha/beta-Hydrolases"/>
    <property type="match status" value="1"/>
</dbReference>
<dbReference type="EMBL" id="NPHW01004320">
    <property type="protein sequence ID" value="OXV08099.1"/>
    <property type="molecule type" value="Genomic_DNA"/>
</dbReference>
<evidence type="ECO:0000313" key="3">
    <source>
        <dbReference type="EMBL" id="OXV08099.1"/>
    </source>
</evidence>
<evidence type="ECO:0000259" key="2">
    <source>
        <dbReference type="Pfam" id="PF03959"/>
    </source>
</evidence>
<feature type="domain" description="Serine hydrolase" evidence="2">
    <location>
        <begin position="25"/>
        <end position="162"/>
    </location>
</feature>
<dbReference type="GO" id="GO:0005634">
    <property type="term" value="C:nucleus"/>
    <property type="evidence" value="ECO:0007669"/>
    <property type="project" value="TreeGrafter"/>
</dbReference>
<name>A0A232LVE0_9EURO</name>
<dbReference type="InterPro" id="IPR005645">
    <property type="entry name" value="FSH-like_dom"/>
</dbReference>
<accession>A0A232LVE0</accession>
<keyword evidence="1" id="KW-0378">Hydrolase</keyword>
<sequence length="185" mass="20222">MALVFETQLEIQGFFSATDNYYQFYDQRSAASMATAISQLEAYLAAEGPFDGVIGYSQGASLAATYMIRFSHLHPSAPLPFKCAIFFSGGRPLDPRALSKGDLILIDPEQQVAPLLSLPTANIWGRNDPLWPGSSETLWKLCDPANRTTFIHDEGHDIPGARAKDAVLGSVRAIRKVIDQAVIVH</sequence>
<proteinExistence type="predicted"/>
<dbReference type="GO" id="GO:0016787">
    <property type="term" value="F:hydrolase activity"/>
    <property type="evidence" value="ECO:0007669"/>
    <property type="project" value="UniProtKB-KW"/>
</dbReference>
<dbReference type="PANTHER" id="PTHR48070">
    <property type="entry name" value="ESTERASE OVCA2"/>
    <property type="match status" value="1"/>
</dbReference>
<organism evidence="3 4">
    <name type="scientific">Elaphomyces granulatus</name>
    <dbReference type="NCBI Taxonomy" id="519963"/>
    <lineage>
        <taxon>Eukaryota</taxon>
        <taxon>Fungi</taxon>
        <taxon>Dikarya</taxon>
        <taxon>Ascomycota</taxon>
        <taxon>Pezizomycotina</taxon>
        <taxon>Eurotiomycetes</taxon>
        <taxon>Eurotiomycetidae</taxon>
        <taxon>Eurotiales</taxon>
        <taxon>Elaphomycetaceae</taxon>
        <taxon>Elaphomyces</taxon>
    </lineage>
</organism>
<dbReference type="GO" id="GO:0019748">
    <property type="term" value="P:secondary metabolic process"/>
    <property type="evidence" value="ECO:0007669"/>
    <property type="project" value="TreeGrafter"/>
</dbReference>
<dbReference type="OrthoDB" id="414698at2759"/>
<dbReference type="Pfam" id="PF03959">
    <property type="entry name" value="FSH1"/>
    <property type="match status" value="1"/>
</dbReference>